<gene>
    <name evidence="1" type="ORF">ZEAMMB73_Zm00001d014670</name>
</gene>
<dbReference type="PANTHER" id="PTHR32467:SF204">
    <property type="entry name" value="PUTATIVE, EXPRESSED-RELATED"/>
    <property type="match status" value="1"/>
</dbReference>
<evidence type="ECO:0000313" key="1">
    <source>
        <dbReference type="EMBL" id="AQK66779.1"/>
    </source>
</evidence>
<dbReference type="EMBL" id="CM000781">
    <property type="protein sequence ID" value="AQK66779.1"/>
    <property type="molecule type" value="Genomic_DNA"/>
</dbReference>
<reference evidence="1" key="1">
    <citation type="submission" date="2015-12" db="EMBL/GenBank/DDBJ databases">
        <title>Update maize B73 reference genome by single molecule sequencing technologies.</title>
        <authorList>
            <consortium name="Maize Genome Sequencing Project"/>
            <person name="Ware D."/>
        </authorList>
    </citation>
    <scope>NUCLEOTIDE SEQUENCE</scope>
    <source>
        <tissue evidence="1">Seedling</tissue>
    </source>
</reference>
<name>A0A1D6GV08_MAIZE</name>
<protein>
    <submittedName>
        <fullName evidence="1">AP2-like ethylene-responsive transcription factor TOE2</fullName>
    </submittedName>
</protein>
<dbReference type="PANTHER" id="PTHR32467">
    <property type="entry name" value="AP2-LIKE ETHYLENE-RESPONSIVE TRANSCRIPTION FACTOR"/>
    <property type="match status" value="1"/>
</dbReference>
<dbReference type="ExpressionAtlas" id="A0A1D6GV08">
    <property type="expression patterns" value="baseline"/>
</dbReference>
<proteinExistence type="predicted"/>
<dbReference type="InParanoid" id="A0A1D6GV08"/>
<sequence>MMQQAFTHHLRPPLISDILVLFYIFEMVILGFAMTRCDWLHAPHSISRSVNRKGYLFYLVIRWLRHRRQGSEGYDLAALKYWGPATHVNFPVENYRDELEEMKGMTRQEFVAHLRRRSSGFSRGASIYRGVMRFVCTDYYATAFCFLRDRLNRHHQHGRWQSRIGSVAGNKDLYLGTFSKKDRSIWL</sequence>
<dbReference type="AlphaFoldDB" id="A0A1D6GV08"/>
<organism evidence="1">
    <name type="scientific">Zea mays</name>
    <name type="common">Maize</name>
    <dbReference type="NCBI Taxonomy" id="4577"/>
    <lineage>
        <taxon>Eukaryota</taxon>
        <taxon>Viridiplantae</taxon>
        <taxon>Streptophyta</taxon>
        <taxon>Embryophyta</taxon>
        <taxon>Tracheophyta</taxon>
        <taxon>Spermatophyta</taxon>
        <taxon>Magnoliopsida</taxon>
        <taxon>Liliopsida</taxon>
        <taxon>Poales</taxon>
        <taxon>Poaceae</taxon>
        <taxon>PACMAD clade</taxon>
        <taxon>Panicoideae</taxon>
        <taxon>Andropogonodae</taxon>
        <taxon>Andropogoneae</taxon>
        <taxon>Tripsacinae</taxon>
        <taxon>Zea</taxon>
    </lineage>
</organism>
<dbReference type="STRING" id="4577.A0A1D6GV08"/>
<accession>A0A1D6GV08</accession>